<organism evidence="2 3">
    <name type="scientific">Segatella salivae</name>
    <dbReference type="NCBI Taxonomy" id="228604"/>
    <lineage>
        <taxon>Bacteria</taxon>
        <taxon>Pseudomonadati</taxon>
        <taxon>Bacteroidota</taxon>
        <taxon>Bacteroidia</taxon>
        <taxon>Bacteroidales</taxon>
        <taxon>Prevotellaceae</taxon>
        <taxon>Segatella</taxon>
    </lineage>
</organism>
<accession>A0AAW4NUD8</accession>
<evidence type="ECO:0000313" key="3">
    <source>
        <dbReference type="Proteomes" id="UP001196873"/>
    </source>
</evidence>
<proteinExistence type="predicted"/>
<gene>
    <name evidence="2" type="ORF">KZY68_12455</name>
</gene>
<name>A0AAW4NUD8_9BACT</name>
<sequence>MNKNYIQPLVTIHELEIGAIMIEASDQGDHAESKPNPFDEDEDYNWFNWDDEDKTSVSR</sequence>
<feature type="compositionally biased region" description="Acidic residues" evidence="1">
    <location>
        <begin position="38"/>
        <end position="53"/>
    </location>
</feature>
<protein>
    <submittedName>
        <fullName evidence="2">Uncharacterized protein</fullName>
    </submittedName>
</protein>
<dbReference type="Proteomes" id="UP001196873">
    <property type="component" value="Unassembled WGS sequence"/>
</dbReference>
<evidence type="ECO:0000256" key="1">
    <source>
        <dbReference type="SAM" id="MobiDB-lite"/>
    </source>
</evidence>
<evidence type="ECO:0000313" key="2">
    <source>
        <dbReference type="EMBL" id="MBW4866793.1"/>
    </source>
</evidence>
<dbReference type="EMBL" id="JAHXRF010000022">
    <property type="protein sequence ID" value="MBW4866793.1"/>
    <property type="molecule type" value="Genomic_DNA"/>
</dbReference>
<dbReference type="RefSeq" id="WP_219426571.1">
    <property type="nucleotide sequence ID" value="NZ_CAUQEZ010000023.1"/>
</dbReference>
<dbReference type="AlphaFoldDB" id="A0AAW4NUD8"/>
<comment type="caution">
    <text evidence="2">The sequence shown here is derived from an EMBL/GenBank/DDBJ whole genome shotgun (WGS) entry which is preliminary data.</text>
</comment>
<feature type="region of interest" description="Disordered" evidence="1">
    <location>
        <begin position="26"/>
        <end position="59"/>
    </location>
</feature>
<reference evidence="2" key="1">
    <citation type="submission" date="2021-07" db="EMBL/GenBank/DDBJ databases">
        <title>Genomic diversity and antimicrobial resistance of Prevotella spp. isolated from chronic lung disease airways.</title>
        <authorList>
            <person name="Webb K.A."/>
            <person name="Olagoke O.S."/>
            <person name="Baird T."/>
            <person name="Neill J."/>
            <person name="Pham A."/>
            <person name="Wells T.J."/>
            <person name="Ramsay K.A."/>
            <person name="Bell S.C."/>
            <person name="Sarovich D.S."/>
            <person name="Price E.P."/>
        </authorList>
    </citation>
    <scope>NUCLEOTIDE SEQUENCE</scope>
    <source>
        <strain evidence="2">SCHI0047.S.3</strain>
    </source>
</reference>